<feature type="transmembrane region" description="Helical" evidence="2">
    <location>
        <begin position="275"/>
        <end position="299"/>
    </location>
</feature>
<sequence>MLSDIIKQSSGWDTKALAEIFSNKKFLRSVDGDKEKYLADLISRDYEKTNITLPRKIIPNDVTLSALRYIYKKEPATLPILLRYFTHSNLLAEAKDDLDKVNQKLQGVMDKELKDLQDKKAKLQANETDLNDKKIQGKEAKALAYDIQKINAEITEASSEIEKIKLHKEEIKNLLNGDKVSKSYPPQYFSILNNGLIEIMEKKLTAYVKDNTDIGETYSSLNSRAKKIIRVRNVKSVLLFSSALACGIACMPFIAVFCQSCAGPNEFHYSMFYFFIHYSLPVLFPIAATLLALVGAVYLEQRHYEQSFAKEMKTL</sequence>
<evidence type="ECO:0000313" key="3">
    <source>
        <dbReference type="EMBL" id="KAG8172527.1"/>
    </source>
</evidence>
<dbReference type="EMBL" id="JAFNEN010002635">
    <property type="protein sequence ID" value="KAG8172527.1"/>
    <property type="molecule type" value="Genomic_DNA"/>
</dbReference>
<feature type="coiled-coil region" evidence="1">
    <location>
        <begin position="91"/>
        <end position="174"/>
    </location>
</feature>
<feature type="transmembrane region" description="Helical" evidence="2">
    <location>
        <begin position="236"/>
        <end position="255"/>
    </location>
</feature>
<comment type="caution">
    <text evidence="3">The sequence shown here is derived from an EMBL/GenBank/DDBJ whole genome shotgun (WGS) entry which is preliminary data.</text>
</comment>
<evidence type="ECO:0000256" key="1">
    <source>
        <dbReference type="SAM" id="Coils"/>
    </source>
</evidence>
<proteinExistence type="predicted"/>
<keyword evidence="2" id="KW-0472">Membrane</keyword>
<organism evidence="3 4">
    <name type="scientific">Oedothorax gibbosus</name>
    <dbReference type="NCBI Taxonomy" id="931172"/>
    <lineage>
        <taxon>Eukaryota</taxon>
        <taxon>Metazoa</taxon>
        <taxon>Ecdysozoa</taxon>
        <taxon>Arthropoda</taxon>
        <taxon>Chelicerata</taxon>
        <taxon>Arachnida</taxon>
        <taxon>Araneae</taxon>
        <taxon>Araneomorphae</taxon>
        <taxon>Entelegynae</taxon>
        <taxon>Araneoidea</taxon>
        <taxon>Linyphiidae</taxon>
        <taxon>Erigoninae</taxon>
        <taxon>Oedothorax</taxon>
    </lineage>
</organism>
<evidence type="ECO:0000313" key="4">
    <source>
        <dbReference type="Proteomes" id="UP000827092"/>
    </source>
</evidence>
<keyword evidence="2" id="KW-1133">Transmembrane helix</keyword>
<accession>A0AAV6TKN8</accession>
<dbReference type="Proteomes" id="UP000827092">
    <property type="component" value="Unassembled WGS sequence"/>
</dbReference>
<name>A0AAV6TKN8_9ARAC</name>
<gene>
    <name evidence="3" type="ORF">JTE90_002918</name>
</gene>
<dbReference type="AlphaFoldDB" id="A0AAV6TKN8"/>
<protein>
    <submittedName>
        <fullName evidence="3">Uncharacterized protein</fullName>
    </submittedName>
</protein>
<evidence type="ECO:0000256" key="2">
    <source>
        <dbReference type="SAM" id="Phobius"/>
    </source>
</evidence>
<keyword evidence="1" id="KW-0175">Coiled coil</keyword>
<keyword evidence="4" id="KW-1185">Reference proteome</keyword>
<keyword evidence="2" id="KW-0812">Transmembrane</keyword>
<reference evidence="3 4" key="1">
    <citation type="journal article" date="2022" name="Nat. Ecol. Evol.">
        <title>A masculinizing supergene underlies an exaggerated male reproductive morph in a spider.</title>
        <authorList>
            <person name="Hendrickx F."/>
            <person name="De Corte Z."/>
            <person name="Sonet G."/>
            <person name="Van Belleghem S.M."/>
            <person name="Kostlbacher S."/>
            <person name="Vangestel C."/>
        </authorList>
    </citation>
    <scope>NUCLEOTIDE SEQUENCE [LARGE SCALE GENOMIC DNA]</scope>
    <source>
        <strain evidence="3">W744_W776</strain>
    </source>
</reference>